<evidence type="ECO:0000256" key="4">
    <source>
        <dbReference type="ARBA" id="ARBA00022989"/>
    </source>
</evidence>
<evidence type="ECO:0000256" key="1">
    <source>
        <dbReference type="ARBA" id="ARBA00004651"/>
    </source>
</evidence>
<feature type="transmembrane region" description="Helical" evidence="6">
    <location>
        <begin position="391"/>
        <end position="409"/>
    </location>
</feature>
<evidence type="ECO:0000256" key="3">
    <source>
        <dbReference type="ARBA" id="ARBA00022692"/>
    </source>
</evidence>
<sequence length="531" mass="59820">MPQSPQKKHLDPFTVVAGVVCTVIGVGIFYKNDSVFTIAGNNWKTVISAWLLVAFICVCTAFSYSRIALYHPTDLGFCGWASPVINQKFSNFFSQLFILFKLGISIPAYCFYASSTFLKILPEDKKLLSDGAGSYSTFGIVALLGLFILIGIILFNYLKPDLAIKAQKLFFYCKLIPIFIAVIFGLLISAVNWKAGLFASSPQIMKKGGTTENAIVSDFSFQRVILAVPGIMFAFDAFLNAGFFSKRLQNPRKSLPRIYMVTICIFTSLYLIITLNQLLNGTGSIHEIFNAKNLWGSETASRIIQGIFLTFIFLSALGLVNGYANTAPTIIGQAFKDDVFYMKRYFLKKFKNEKKAIFMFWIMVTSFWTTVMLSASAATNSDAFFDGLTNIPSLFIFAMYGVLAGAYAYRKWQTANFRKANVSEKKELILVSIASSIAAFSWVGIVLFQFIHLCLYRPVRDFNGVFEVWNGPWGTNGTQIRNWQAALIMLICLTSIFVFYYVDKMYKKKEMSGLDCWKLGSKRSWYFSFND</sequence>
<keyword evidence="2" id="KW-1003">Cell membrane</keyword>
<reference evidence="7 8" key="1">
    <citation type="submission" date="2019-01" db="EMBL/GenBank/DDBJ databases">
        <title>Draft genome sequences of Candidatus Mycoplasma haemohominis SWG34-3 identified from a patient with pyrexia, anemia and liver dysfunction.</title>
        <authorList>
            <person name="Sekizuka T."/>
            <person name="Hattori N."/>
            <person name="Katano H."/>
            <person name="Takuma T."/>
            <person name="Ito T."/>
            <person name="Arai N."/>
            <person name="Yanai R."/>
            <person name="Ishii S."/>
            <person name="Miura Y."/>
            <person name="Tokunaga T."/>
            <person name="Watanabe H."/>
            <person name="Nomura N."/>
            <person name="Eguchi J."/>
            <person name="Arai T."/>
            <person name="Hasegawa H."/>
            <person name="Nakamaki T."/>
            <person name="Wakita T."/>
            <person name="Niki Y."/>
            <person name="Kuroda M."/>
        </authorList>
    </citation>
    <scope>NUCLEOTIDE SEQUENCE [LARGE SCALE GENOMIC DNA]</scope>
    <source>
        <strain evidence="7">SWG34-3</strain>
    </source>
</reference>
<evidence type="ECO:0000313" key="7">
    <source>
        <dbReference type="EMBL" id="GCE63379.1"/>
    </source>
</evidence>
<dbReference type="Proteomes" id="UP000324831">
    <property type="component" value="Unassembled WGS sequence"/>
</dbReference>
<dbReference type="PANTHER" id="PTHR42770:SF7">
    <property type="entry name" value="MEMBRANE PROTEIN"/>
    <property type="match status" value="1"/>
</dbReference>
<feature type="transmembrane region" description="Helical" evidence="6">
    <location>
        <begin position="96"/>
        <end position="115"/>
    </location>
</feature>
<dbReference type="Gene3D" id="1.20.1740.10">
    <property type="entry name" value="Amino acid/polyamine transporter I"/>
    <property type="match status" value="1"/>
</dbReference>
<feature type="transmembrane region" description="Helical" evidence="6">
    <location>
        <begin position="257"/>
        <end position="279"/>
    </location>
</feature>
<accession>A0A478FSE2</accession>
<dbReference type="InterPro" id="IPR002293">
    <property type="entry name" value="AA/rel_permease1"/>
</dbReference>
<keyword evidence="4 6" id="KW-1133">Transmembrane helix</keyword>
<feature type="transmembrane region" description="Helical" evidence="6">
    <location>
        <begin position="169"/>
        <end position="191"/>
    </location>
</feature>
<comment type="subcellular location">
    <subcellularLocation>
        <location evidence="1">Cell membrane</location>
        <topology evidence="1">Multi-pass membrane protein</topology>
    </subcellularLocation>
</comment>
<evidence type="ECO:0000256" key="6">
    <source>
        <dbReference type="SAM" id="Phobius"/>
    </source>
</evidence>
<keyword evidence="5 6" id="KW-0472">Membrane</keyword>
<feature type="transmembrane region" description="Helical" evidence="6">
    <location>
        <begin position="299"/>
        <end position="320"/>
    </location>
</feature>
<feature type="transmembrane region" description="Helical" evidence="6">
    <location>
        <begin position="483"/>
        <end position="502"/>
    </location>
</feature>
<evidence type="ECO:0000256" key="2">
    <source>
        <dbReference type="ARBA" id="ARBA00022475"/>
    </source>
</evidence>
<organism evidence="7 8">
    <name type="scientific">Candidatus Mycoplasma haematohominis</name>
    <dbReference type="NCBI Taxonomy" id="1494318"/>
    <lineage>
        <taxon>Bacteria</taxon>
        <taxon>Bacillati</taxon>
        <taxon>Mycoplasmatota</taxon>
        <taxon>Mollicutes</taxon>
        <taxon>Mycoplasmataceae</taxon>
        <taxon>Mycoplasma</taxon>
    </lineage>
</organism>
<gene>
    <name evidence="7" type="primary">steT</name>
    <name evidence="7" type="ORF">MHSWG343_03750</name>
</gene>
<evidence type="ECO:0000313" key="8">
    <source>
        <dbReference type="Proteomes" id="UP000324831"/>
    </source>
</evidence>
<dbReference type="GO" id="GO:0022857">
    <property type="term" value="F:transmembrane transporter activity"/>
    <property type="evidence" value="ECO:0007669"/>
    <property type="project" value="InterPro"/>
</dbReference>
<dbReference type="PIRSF" id="PIRSF006060">
    <property type="entry name" value="AA_transporter"/>
    <property type="match status" value="1"/>
</dbReference>
<dbReference type="Pfam" id="PF13520">
    <property type="entry name" value="AA_permease_2"/>
    <property type="match status" value="1"/>
</dbReference>
<feature type="transmembrane region" description="Helical" evidence="6">
    <location>
        <begin position="12"/>
        <end position="30"/>
    </location>
</feature>
<comment type="caution">
    <text evidence="7">The sequence shown here is derived from an EMBL/GenBank/DDBJ whole genome shotgun (WGS) entry which is preliminary data.</text>
</comment>
<feature type="transmembrane region" description="Helical" evidence="6">
    <location>
        <begin position="356"/>
        <end position="379"/>
    </location>
</feature>
<dbReference type="InterPro" id="IPR050367">
    <property type="entry name" value="APC_superfamily"/>
</dbReference>
<protein>
    <submittedName>
        <fullName evidence="7">Serine/threonine exchanger SteT</fullName>
    </submittedName>
</protein>
<evidence type="ECO:0000256" key="5">
    <source>
        <dbReference type="ARBA" id="ARBA00023136"/>
    </source>
</evidence>
<name>A0A478FSE2_9MOLU</name>
<dbReference type="GO" id="GO:0005886">
    <property type="term" value="C:plasma membrane"/>
    <property type="evidence" value="ECO:0007669"/>
    <property type="project" value="UniProtKB-SubCell"/>
</dbReference>
<feature type="transmembrane region" description="Helical" evidence="6">
    <location>
        <begin position="42"/>
        <end position="64"/>
    </location>
</feature>
<feature type="transmembrane region" description="Helical" evidence="6">
    <location>
        <begin position="224"/>
        <end position="245"/>
    </location>
</feature>
<keyword evidence="3 6" id="KW-0812">Transmembrane</keyword>
<feature type="transmembrane region" description="Helical" evidence="6">
    <location>
        <begin position="135"/>
        <end position="157"/>
    </location>
</feature>
<dbReference type="EMBL" id="BIMN01000001">
    <property type="protein sequence ID" value="GCE63379.1"/>
    <property type="molecule type" value="Genomic_DNA"/>
</dbReference>
<feature type="transmembrane region" description="Helical" evidence="6">
    <location>
        <begin position="429"/>
        <end position="451"/>
    </location>
</feature>
<proteinExistence type="predicted"/>
<dbReference type="AlphaFoldDB" id="A0A478FSE2"/>
<dbReference type="PANTHER" id="PTHR42770">
    <property type="entry name" value="AMINO ACID TRANSPORTER-RELATED"/>
    <property type="match status" value="1"/>
</dbReference>